<feature type="region of interest" description="Disordered" evidence="1">
    <location>
        <begin position="213"/>
        <end position="258"/>
    </location>
</feature>
<accession>A0A845L7T1</accession>
<dbReference type="Proteomes" id="UP000463470">
    <property type="component" value="Unassembled WGS sequence"/>
</dbReference>
<keyword evidence="4" id="KW-1185">Reference proteome</keyword>
<reference evidence="3 4" key="1">
    <citation type="submission" date="2020-01" db="EMBL/GenBank/DDBJ databases">
        <title>Whole-genome sequence of Heliobacterium undosum DSM 13378.</title>
        <authorList>
            <person name="Kyndt J.A."/>
            <person name="Meyer T.E."/>
        </authorList>
    </citation>
    <scope>NUCLEOTIDE SEQUENCE [LARGE SCALE GENOMIC DNA]</scope>
    <source>
        <strain evidence="3 4">DSM 13378</strain>
    </source>
</reference>
<feature type="compositionally biased region" description="Basic and acidic residues" evidence="1">
    <location>
        <begin position="217"/>
        <end position="255"/>
    </location>
</feature>
<gene>
    <name evidence="3" type="ORF">GTO91_16740</name>
</gene>
<evidence type="ECO:0000256" key="1">
    <source>
        <dbReference type="SAM" id="MobiDB-lite"/>
    </source>
</evidence>
<dbReference type="RefSeq" id="WP_161259866.1">
    <property type="nucleotide sequence ID" value="NZ_WXEY01000034.1"/>
</dbReference>
<comment type="caution">
    <text evidence="3">The sequence shown here is derived from an EMBL/GenBank/DDBJ whole genome shotgun (WGS) entry which is preliminary data.</text>
</comment>
<keyword evidence="2" id="KW-0472">Membrane</keyword>
<evidence type="ECO:0000256" key="2">
    <source>
        <dbReference type="SAM" id="Phobius"/>
    </source>
</evidence>
<protein>
    <submittedName>
        <fullName evidence="3">Uncharacterized protein</fullName>
    </submittedName>
</protein>
<proteinExistence type="predicted"/>
<evidence type="ECO:0000313" key="3">
    <source>
        <dbReference type="EMBL" id="MZP31349.1"/>
    </source>
</evidence>
<dbReference type="AlphaFoldDB" id="A0A845L7T1"/>
<name>A0A845L7T1_9FIRM</name>
<dbReference type="OrthoDB" id="9125539at2"/>
<keyword evidence="2" id="KW-0812">Transmembrane</keyword>
<feature type="transmembrane region" description="Helical" evidence="2">
    <location>
        <begin position="386"/>
        <end position="408"/>
    </location>
</feature>
<evidence type="ECO:0000313" key="4">
    <source>
        <dbReference type="Proteomes" id="UP000463470"/>
    </source>
</evidence>
<dbReference type="EMBL" id="WXEY01000034">
    <property type="protein sequence ID" value="MZP31349.1"/>
    <property type="molecule type" value="Genomic_DNA"/>
</dbReference>
<keyword evidence="2" id="KW-1133">Transmembrane helix</keyword>
<organism evidence="3 4">
    <name type="scientific">Heliomicrobium undosum</name>
    <dbReference type="NCBI Taxonomy" id="121734"/>
    <lineage>
        <taxon>Bacteria</taxon>
        <taxon>Bacillati</taxon>
        <taxon>Bacillota</taxon>
        <taxon>Clostridia</taxon>
        <taxon>Eubacteriales</taxon>
        <taxon>Heliobacteriaceae</taxon>
        <taxon>Heliomicrobium</taxon>
    </lineage>
</organism>
<sequence>MNAHKVAGDQVVGAVVDYINQERMAELNRQLSEILQNEALLTNVQNEKLIEALQYVEKVREFLDAPNHILGNDLTKHGEIAEQIEVNIRNAYDLLEGWSTKATFEGVGRTAPEDYLIEGIKVQSKFINGVNNNLSHVLEHMDKYTEFGRNGSYYQIPKDSYQTIEEILKGNVPEGISERNAQKILEKVREIERQSGKSFAEVVRPSISDYAEVQPGKADDTLSRHENDLKHRNKEKVKDIKDESDDLREQARRDSGPSIKEGLKTGLIGVLIGGGFSVTLCVFKKYKEGKKISNFNSDDWKDIGVDFTKGGTRGGIAATAIYGLTNFTNMSAPLASAYVSSAFGISKLCMEYKKGYLSFEQLIEQGSIVCLETGIVTLGATMGQSIIPIPVVGALIGSFAASTVVSLAKKHLGKEAARLEKEYNTRYSNILKKLDVEYRKIVEAIMAEYNRLGTITKMAFDFNSNVRSRFENSQQLAFAHGVTGSKVLKDINDIDNYFLLR</sequence>